<keyword evidence="1" id="KW-0472">Membrane</keyword>
<organism evidence="3 4">
    <name type="scientific">Microbacterium galbinum</name>
    <dbReference type="NCBI Taxonomy" id="2851646"/>
    <lineage>
        <taxon>Bacteria</taxon>
        <taxon>Bacillati</taxon>
        <taxon>Actinomycetota</taxon>
        <taxon>Actinomycetes</taxon>
        <taxon>Micrococcales</taxon>
        <taxon>Microbacteriaceae</taxon>
        <taxon>Microbacterium</taxon>
    </lineage>
</organism>
<dbReference type="Pfam" id="PF25549">
    <property type="entry name" value="DUF7927"/>
    <property type="match status" value="2"/>
</dbReference>
<evidence type="ECO:0000313" key="4">
    <source>
        <dbReference type="Proteomes" id="UP000831963"/>
    </source>
</evidence>
<feature type="transmembrane region" description="Helical" evidence="1">
    <location>
        <begin position="236"/>
        <end position="258"/>
    </location>
</feature>
<dbReference type="InterPro" id="IPR057687">
    <property type="entry name" value="DUF7927"/>
</dbReference>
<name>A0ABY4IMH5_9MICO</name>
<reference evidence="3 4" key="1">
    <citation type="submission" date="2021-06" db="EMBL/GenBank/DDBJ databases">
        <title>Genome-based taxonomic framework of Microbacterium strains isolated from marine environment, the description of four new species and reclassification of four preexisting species.</title>
        <authorList>
            <person name="Lee S.D."/>
            <person name="Kim S.-M."/>
            <person name="Byeon Y.-S."/>
            <person name="Yang H.L."/>
            <person name="Kim I.S."/>
        </authorList>
    </citation>
    <scope>NUCLEOTIDE SEQUENCE [LARGE SCALE GENOMIC DNA]</scope>
    <source>
        <strain evidence="3 4">SSW1-36</strain>
    </source>
</reference>
<evidence type="ECO:0000259" key="2">
    <source>
        <dbReference type="Pfam" id="PF25549"/>
    </source>
</evidence>
<protein>
    <recommendedName>
        <fullName evidence="2">DUF7927 domain-containing protein</fullName>
    </recommendedName>
</protein>
<evidence type="ECO:0000256" key="1">
    <source>
        <dbReference type="SAM" id="Phobius"/>
    </source>
</evidence>
<sequence length="266" mass="26626">MTNTGAAAFTADAPATVSDDLSGVLDDATYNGDASNGATYAAPILSWSLAIPVEDSVTLTYSVTVNAPATGDLDLANAVTPGDGGECLEEGSCVTNTPISAYEVSKSVDTETTAAGQKVTYTIAIGNTGAVAYTDETPASSTDDLSEVLDDATYNGDATNGATYTAPVLSWAGALEVGQVVSVTYSVTVNDPLTGDRELVNAVLPGDGGACGDACSVTTTVTPPAPPLATTGLNPWIVGGGLGVATLAILAGLALLLVRRRQNITE</sequence>
<proteinExistence type="predicted"/>
<keyword evidence="4" id="KW-1185">Reference proteome</keyword>
<feature type="domain" description="DUF7927" evidence="2">
    <location>
        <begin position="10"/>
        <end position="85"/>
    </location>
</feature>
<feature type="domain" description="DUF7927" evidence="2">
    <location>
        <begin position="102"/>
        <end position="217"/>
    </location>
</feature>
<dbReference type="RefSeq" id="WP_247957125.1">
    <property type="nucleotide sequence ID" value="NZ_CP078077.1"/>
</dbReference>
<keyword evidence="1" id="KW-1133">Transmembrane helix</keyword>
<keyword evidence="1" id="KW-0812">Transmembrane</keyword>
<gene>
    <name evidence="3" type="ORF">KV396_05510</name>
</gene>
<dbReference type="Proteomes" id="UP000831963">
    <property type="component" value="Chromosome"/>
</dbReference>
<accession>A0ABY4IMH5</accession>
<dbReference type="EMBL" id="CP078077">
    <property type="protein sequence ID" value="UPL13966.1"/>
    <property type="molecule type" value="Genomic_DNA"/>
</dbReference>
<evidence type="ECO:0000313" key="3">
    <source>
        <dbReference type="EMBL" id="UPL13966.1"/>
    </source>
</evidence>